<keyword evidence="2" id="KW-1185">Reference proteome</keyword>
<proteinExistence type="predicted"/>
<dbReference type="Proteomes" id="UP000024635">
    <property type="component" value="Unassembled WGS sequence"/>
</dbReference>
<comment type="caution">
    <text evidence="1">The sequence shown here is derived from an EMBL/GenBank/DDBJ whole genome shotgun (WGS) entry which is preliminary data.</text>
</comment>
<dbReference type="EMBL" id="JARK01001360">
    <property type="protein sequence ID" value="EYC19343.1"/>
    <property type="molecule type" value="Genomic_DNA"/>
</dbReference>
<name>A0A016UXY5_9BILA</name>
<sequence length="85" mass="10240">MEERGKDGFLPFLNTRVRFCNGIPEIRWYRKPSSKNIMLHSRSAHPTYMKVNVYRMDRCADMSHSVHTMKCTHTWLEYPFTKDEK</sequence>
<evidence type="ECO:0000313" key="1">
    <source>
        <dbReference type="EMBL" id="EYC19343.1"/>
    </source>
</evidence>
<accession>A0A016UXY5</accession>
<protein>
    <submittedName>
        <fullName evidence="1">Uncharacterized protein</fullName>
    </submittedName>
</protein>
<dbReference type="AlphaFoldDB" id="A0A016UXY5"/>
<gene>
    <name evidence="1" type="primary">Acey_s0024.g1031</name>
    <name evidence="1" type="ORF">Y032_0024g1031</name>
</gene>
<reference evidence="2" key="1">
    <citation type="journal article" date="2015" name="Nat. Genet.">
        <title>The genome and transcriptome of the zoonotic hookworm Ancylostoma ceylanicum identify infection-specific gene families.</title>
        <authorList>
            <person name="Schwarz E.M."/>
            <person name="Hu Y."/>
            <person name="Antoshechkin I."/>
            <person name="Miller M.M."/>
            <person name="Sternberg P.W."/>
            <person name="Aroian R.V."/>
        </authorList>
    </citation>
    <scope>NUCLEOTIDE SEQUENCE</scope>
    <source>
        <strain evidence="2">HY135</strain>
    </source>
</reference>
<dbReference type="OrthoDB" id="10060112at2759"/>
<evidence type="ECO:0000313" key="2">
    <source>
        <dbReference type="Proteomes" id="UP000024635"/>
    </source>
</evidence>
<organism evidence="1 2">
    <name type="scientific">Ancylostoma ceylanicum</name>
    <dbReference type="NCBI Taxonomy" id="53326"/>
    <lineage>
        <taxon>Eukaryota</taxon>
        <taxon>Metazoa</taxon>
        <taxon>Ecdysozoa</taxon>
        <taxon>Nematoda</taxon>
        <taxon>Chromadorea</taxon>
        <taxon>Rhabditida</taxon>
        <taxon>Rhabditina</taxon>
        <taxon>Rhabditomorpha</taxon>
        <taxon>Strongyloidea</taxon>
        <taxon>Ancylostomatidae</taxon>
        <taxon>Ancylostomatinae</taxon>
        <taxon>Ancylostoma</taxon>
    </lineage>
</organism>